<gene>
    <name evidence="5" type="ORF">B5V00_04740</name>
</gene>
<reference evidence="5 6" key="1">
    <citation type="submission" date="2017-03" db="EMBL/GenBank/DDBJ databases">
        <title>Genome sequence of Geothermobacter sp. EPR-M, Deep-Sea Iron Reducer.</title>
        <authorList>
            <person name="Tully B."/>
            <person name="Savalia P."/>
            <person name="Abuyen K."/>
            <person name="Baughan C."/>
            <person name="Romero E."/>
            <person name="Ronkowski C."/>
            <person name="Torres B."/>
            <person name="Tremblay J."/>
            <person name="Trujillo A."/>
            <person name="Tyler M."/>
            <person name="Perez-Rodriguez I."/>
            <person name="Amend J."/>
        </authorList>
    </citation>
    <scope>NUCLEOTIDE SEQUENCE [LARGE SCALE GENOMIC DNA]</scope>
    <source>
        <strain evidence="5 6">EPR-M</strain>
    </source>
</reference>
<evidence type="ECO:0000256" key="2">
    <source>
        <dbReference type="RuleBase" id="RU000507"/>
    </source>
</evidence>
<keyword evidence="3" id="KW-0732">Signal</keyword>
<keyword evidence="6" id="KW-1185">Reference proteome</keyword>
<comment type="caution">
    <text evidence="5">The sequence shown here is derived from an EMBL/GenBank/DDBJ whole genome shotgun (WGS) entry which is preliminary data.</text>
</comment>
<dbReference type="CDD" id="cd01449">
    <property type="entry name" value="TST_Repeat_2"/>
    <property type="match status" value="1"/>
</dbReference>
<evidence type="ECO:0000313" key="5">
    <source>
        <dbReference type="EMBL" id="ORJ62061.1"/>
    </source>
</evidence>
<dbReference type="InterPro" id="IPR001763">
    <property type="entry name" value="Rhodanese-like_dom"/>
</dbReference>
<sequence>MVKKLIIVLLLIAGGAVQAQAALEDYFVSTGWLADNLEKVRVVDVRKAAGYLFGHIPGAVNVERSEFLSTRNGTKSLVPTADEFVALMSRLGITADTPVVAYTSDSGSYSARFVWTLRFHGHEKAYVLDGGYDKWKKEGRKTEMMSADQPAATEYVLKHAPDIRAEEDYVLTRLDHPDTLVWDTRRTSEYQGTEVRAARGGHIPGAIHLNWTELQTEVNGVRVLKSKKELLSLLADRGITPDKEILAHCQTGIRSSYATLVLLGLGYPRVKNYDGSWIEWAHNPDLPVVDPARVAGKIELPER</sequence>
<dbReference type="RefSeq" id="WP_085009615.1">
    <property type="nucleotide sequence ID" value="NZ_NAAD01000004.1"/>
</dbReference>
<keyword evidence="1" id="KW-0677">Repeat</keyword>
<organism evidence="5 6">
    <name type="scientific">Geothermobacter hydrogeniphilus</name>
    <dbReference type="NCBI Taxonomy" id="1969733"/>
    <lineage>
        <taxon>Bacteria</taxon>
        <taxon>Pseudomonadati</taxon>
        <taxon>Thermodesulfobacteriota</taxon>
        <taxon>Desulfuromonadia</taxon>
        <taxon>Desulfuromonadales</taxon>
        <taxon>Geothermobacteraceae</taxon>
        <taxon>Geothermobacter</taxon>
    </lineage>
</organism>
<dbReference type="CDD" id="cd01448">
    <property type="entry name" value="TST_Repeat_1"/>
    <property type="match status" value="1"/>
</dbReference>
<name>A0A1X0YA38_9BACT</name>
<dbReference type="PROSITE" id="PS00380">
    <property type="entry name" value="RHODANESE_1"/>
    <property type="match status" value="1"/>
</dbReference>
<dbReference type="Proteomes" id="UP000193136">
    <property type="component" value="Unassembled WGS sequence"/>
</dbReference>
<dbReference type="SUPFAM" id="SSF52821">
    <property type="entry name" value="Rhodanese/Cell cycle control phosphatase"/>
    <property type="match status" value="2"/>
</dbReference>
<evidence type="ECO:0000313" key="6">
    <source>
        <dbReference type="Proteomes" id="UP000193136"/>
    </source>
</evidence>
<dbReference type="InterPro" id="IPR001307">
    <property type="entry name" value="Thiosulphate_STrfase_CS"/>
</dbReference>
<dbReference type="OrthoDB" id="9781034at2"/>
<dbReference type="STRING" id="1969733.B5V00_04740"/>
<dbReference type="InterPro" id="IPR036873">
    <property type="entry name" value="Rhodanese-like_dom_sf"/>
</dbReference>
<evidence type="ECO:0000256" key="1">
    <source>
        <dbReference type="ARBA" id="ARBA00022737"/>
    </source>
</evidence>
<evidence type="ECO:0000259" key="4">
    <source>
        <dbReference type="PROSITE" id="PS50206"/>
    </source>
</evidence>
<dbReference type="EMBL" id="NAAD01000004">
    <property type="protein sequence ID" value="ORJ62061.1"/>
    <property type="molecule type" value="Genomic_DNA"/>
</dbReference>
<keyword evidence="2" id="KW-0808">Transferase</keyword>
<feature type="domain" description="Rhodanese" evidence="4">
    <location>
        <begin position="36"/>
        <end position="144"/>
    </location>
</feature>
<dbReference type="PROSITE" id="PS00683">
    <property type="entry name" value="RHODANESE_2"/>
    <property type="match status" value="1"/>
</dbReference>
<dbReference type="Gene3D" id="3.40.250.10">
    <property type="entry name" value="Rhodanese-like domain"/>
    <property type="match status" value="2"/>
</dbReference>
<dbReference type="PROSITE" id="PS50206">
    <property type="entry name" value="RHODANESE_3"/>
    <property type="match status" value="2"/>
</dbReference>
<protein>
    <recommendedName>
        <fullName evidence="2">Sulfurtransferase</fullName>
    </recommendedName>
</protein>
<dbReference type="InterPro" id="IPR051126">
    <property type="entry name" value="Thiosulfate_sulfurtransferase"/>
</dbReference>
<proteinExistence type="predicted"/>
<evidence type="ECO:0000256" key="3">
    <source>
        <dbReference type="SAM" id="SignalP"/>
    </source>
</evidence>
<dbReference type="Pfam" id="PF00581">
    <property type="entry name" value="Rhodanese"/>
    <property type="match status" value="2"/>
</dbReference>
<dbReference type="SMART" id="SM00450">
    <property type="entry name" value="RHOD"/>
    <property type="match status" value="2"/>
</dbReference>
<dbReference type="PANTHER" id="PTHR43855:SF1">
    <property type="entry name" value="THIOSULFATE SULFURTRANSFERASE"/>
    <property type="match status" value="1"/>
</dbReference>
<feature type="chain" id="PRO_5013027090" description="Sulfurtransferase" evidence="3">
    <location>
        <begin position="22"/>
        <end position="303"/>
    </location>
</feature>
<dbReference type="AlphaFoldDB" id="A0A1X0YA38"/>
<feature type="signal peptide" evidence="3">
    <location>
        <begin position="1"/>
        <end position="21"/>
    </location>
</feature>
<feature type="domain" description="Rhodanese" evidence="4">
    <location>
        <begin position="175"/>
        <end position="289"/>
    </location>
</feature>
<dbReference type="GO" id="GO:0004792">
    <property type="term" value="F:thiosulfate-cyanide sulfurtransferase activity"/>
    <property type="evidence" value="ECO:0007669"/>
    <property type="project" value="InterPro"/>
</dbReference>
<dbReference type="PANTHER" id="PTHR43855">
    <property type="entry name" value="THIOSULFATE SULFURTRANSFERASE"/>
    <property type="match status" value="1"/>
</dbReference>
<accession>A0A1X0YA38</accession>